<evidence type="ECO:0000313" key="4">
    <source>
        <dbReference type="Proteomes" id="UP000053398"/>
    </source>
</evidence>
<sequence length="101" mass="10407">MTSRRFGEFQRGLGSAENILAARLRALEQAGVLRGGPAPDGGPHREFVLTDEGRALFPAPPSPCAGGVGNSASPSVSGHSRLLDRRTGSPRARGEGRSAAS</sequence>
<reference evidence="3 4" key="1">
    <citation type="submission" date="2015-10" db="EMBL/GenBank/DDBJ databases">
        <title>Draft genome sequence of Streptomyces corchorusii DSM 40340, type strain for the species Streptomyces corchorusii.</title>
        <authorList>
            <person name="Ruckert C."/>
            <person name="Winkler A."/>
            <person name="Kalinowski J."/>
            <person name="Kampfer P."/>
            <person name="Glaeser S."/>
        </authorList>
    </citation>
    <scope>NUCLEOTIDE SEQUENCE [LARGE SCALE GENOMIC DNA]</scope>
    <source>
        <strain evidence="3 4">DSM 40340</strain>
    </source>
</reference>
<dbReference type="SUPFAM" id="SSF46785">
    <property type="entry name" value="Winged helix' DNA-binding domain"/>
    <property type="match status" value="1"/>
</dbReference>
<evidence type="ECO:0000313" key="3">
    <source>
        <dbReference type="EMBL" id="KUN17134.1"/>
    </source>
</evidence>
<evidence type="ECO:0000256" key="1">
    <source>
        <dbReference type="SAM" id="MobiDB-lite"/>
    </source>
</evidence>
<gene>
    <name evidence="3" type="ORF">AQJ11_38350</name>
</gene>
<dbReference type="EMBL" id="LMWP01000050">
    <property type="protein sequence ID" value="KUN17134.1"/>
    <property type="molecule type" value="Genomic_DNA"/>
</dbReference>
<dbReference type="Proteomes" id="UP000053398">
    <property type="component" value="Unassembled WGS sequence"/>
</dbReference>
<feature type="region of interest" description="Disordered" evidence="1">
    <location>
        <begin position="54"/>
        <end position="101"/>
    </location>
</feature>
<comment type="caution">
    <text evidence="3">The sequence shown here is derived from an EMBL/GenBank/DDBJ whole genome shotgun (WGS) entry which is preliminary data.</text>
</comment>
<dbReference type="Gene3D" id="1.10.10.10">
    <property type="entry name" value="Winged helix-like DNA-binding domain superfamily/Winged helix DNA-binding domain"/>
    <property type="match status" value="1"/>
</dbReference>
<name>A0A101PSZ0_STRCK</name>
<dbReference type="InterPro" id="IPR002577">
    <property type="entry name" value="HTH_HxlR"/>
</dbReference>
<evidence type="ECO:0000259" key="2">
    <source>
        <dbReference type="PROSITE" id="PS51118"/>
    </source>
</evidence>
<dbReference type="InterPro" id="IPR036390">
    <property type="entry name" value="WH_DNA-bd_sf"/>
</dbReference>
<dbReference type="InterPro" id="IPR036388">
    <property type="entry name" value="WH-like_DNA-bd_sf"/>
</dbReference>
<dbReference type="Pfam" id="PF01638">
    <property type="entry name" value="HxlR"/>
    <property type="match status" value="1"/>
</dbReference>
<feature type="compositionally biased region" description="Basic and acidic residues" evidence="1">
    <location>
        <begin position="81"/>
        <end position="101"/>
    </location>
</feature>
<organism evidence="3 4">
    <name type="scientific">Streptomyces corchorusii</name>
    <name type="common">Streptomyces chibaensis</name>
    <dbReference type="NCBI Taxonomy" id="1903"/>
    <lineage>
        <taxon>Bacteria</taxon>
        <taxon>Bacillati</taxon>
        <taxon>Actinomycetota</taxon>
        <taxon>Actinomycetes</taxon>
        <taxon>Kitasatosporales</taxon>
        <taxon>Streptomycetaceae</taxon>
        <taxon>Streptomyces</taxon>
    </lineage>
</organism>
<dbReference type="PROSITE" id="PS51118">
    <property type="entry name" value="HTH_HXLR"/>
    <property type="match status" value="1"/>
</dbReference>
<accession>A0A101PSZ0</accession>
<feature type="domain" description="HTH hxlR-type" evidence="2">
    <location>
        <begin position="1"/>
        <end position="75"/>
    </location>
</feature>
<proteinExistence type="predicted"/>
<protein>
    <recommendedName>
        <fullName evidence="2">HTH hxlR-type domain-containing protein</fullName>
    </recommendedName>
</protein>
<dbReference type="AlphaFoldDB" id="A0A101PSZ0"/>
<keyword evidence="4" id="KW-1185">Reference proteome</keyword>